<name>A0A1W1D955_9ZZZZ</name>
<feature type="transmembrane region" description="Helical" evidence="1">
    <location>
        <begin position="109"/>
        <end position="130"/>
    </location>
</feature>
<evidence type="ECO:0000313" key="2">
    <source>
        <dbReference type="EMBL" id="SFV77149.1"/>
    </source>
</evidence>
<proteinExistence type="predicted"/>
<protein>
    <submittedName>
        <fullName evidence="2">Adenylylsulfate reductase membrane anchor</fullName>
    </submittedName>
</protein>
<dbReference type="EMBL" id="FPHR01000018">
    <property type="protein sequence ID" value="SFV77149.1"/>
    <property type="molecule type" value="Genomic_DNA"/>
</dbReference>
<feature type="transmembrane region" description="Helical" evidence="1">
    <location>
        <begin position="21"/>
        <end position="41"/>
    </location>
</feature>
<organism evidence="2">
    <name type="scientific">hydrothermal vent metagenome</name>
    <dbReference type="NCBI Taxonomy" id="652676"/>
    <lineage>
        <taxon>unclassified sequences</taxon>
        <taxon>metagenomes</taxon>
        <taxon>ecological metagenomes</taxon>
    </lineage>
</organism>
<keyword evidence="1" id="KW-0472">Membrane</keyword>
<keyword evidence="1" id="KW-0812">Transmembrane</keyword>
<feature type="transmembrane region" description="Helical" evidence="1">
    <location>
        <begin position="181"/>
        <end position="199"/>
    </location>
</feature>
<evidence type="ECO:0000256" key="1">
    <source>
        <dbReference type="SAM" id="Phobius"/>
    </source>
</evidence>
<keyword evidence="1" id="KW-1133">Transmembrane helix</keyword>
<dbReference type="AlphaFoldDB" id="A0A1W1D955"/>
<gene>
    <name evidence="2" type="ORF">MNB_SUP05-4-944</name>
</gene>
<sequence>MIDFSTTPIATLVETIGYESMQTYVIVMIALVVLMTIADLIHKGSTTYFFDAAAKAEKQLAAGEAVCTVGREEGRLSQLSAGDKAGILVSTIVTDVATAGEFANPVRRLVHILTMYGFILFNAATAMIIFGENAADATLAQVWNTGAVLLFIGTFWYWFSFKVDTESEGISWTSITLRKDMFSLSLMATSVTALGWSYTGGGEGIWFALVILSTASLFGGVYWSKFSHMFFKPAAAYNKRIIQANGTNENLPHETRFGGKTAADDDFQQNRHSMELLKDAPMDMGLGIKREAPKHY</sequence>
<accession>A0A1W1D955</accession>
<feature type="transmembrane region" description="Helical" evidence="1">
    <location>
        <begin position="205"/>
        <end position="223"/>
    </location>
</feature>
<feature type="transmembrane region" description="Helical" evidence="1">
    <location>
        <begin position="142"/>
        <end position="160"/>
    </location>
</feature>
<reference evidence="2" key="1">
    <citation type="submission" date="2016-10" db="EMBL/GenBank/DDBJ databases">
        <authorList>
            <person name="de Groot N.N."/>
        </authorList>
    </citation>
    <scope>NUCLEOTIDE SEQUENCE</scope>
</reference>